<gene>
    <name evidence="1" type="ORF">GND98_017520</name>
</gene>
<protein>
    <submittedName>
        <fullName evidence="1">Uncharacterized protein</fullName>
    </submittedName>
</protein>
<sequence length="178" mass="21194">MVNTNYNEKDKQALLSIARCAHVREEYLLRLITANRIKTFIEQKLIDKRKCYNPAHHFTSYTLTQKGKRFMKNNYNFKNFQHTQSIEHDSIISDKYFELTEKERKSWRTETDIKLVLEKYSYLRKEGKEYSATDAFYVRSDGKKIGFEVVTSSYTKACIQAKRNCCQLLGLIYEERRG</sequence>
<name>A0A6L9ESM6_CLOBU</name>
<accession>A0A6L9ESM6</accession>
<evidence type="ECO:0000313" key="1">
    <source>
        <dbReference type="EMBL" id="NAS19602.1"/>
    </source>
</evidence>
<organism evidence="1 2">
    <name type="scientific">Clostridium butyricum</name>
    <dbReference type="NCBI Taxonomy" id="1492"/>
    <lineage>
        <taxon>Bacteria</taxon>
        <taxon>Bacillati</taxon>
        <taxon>Bacillota</taxon>
        <taxon>Clostridia</taxon>
        <taxon>Eubacteriales</taxon>
        <taxon>Clostridiaceae</taxon>
        <taxon>Clostridium</taxon>
    </lineage>
</organism>
<evidence type="ECO:0000313" key="2">
    <source>
        <dbReference type="Proteomes" id="UP000474042"/>
    </source>
</evidence>
<dbReference type="AlphaFoldDB" id="A0A6L9ESM6"/>
<proteinExistence type="predicted"/>
<dbReference type="Proteomes" id="UP000474042">
    <property type="component" value="Unassembled WGS sequence"/>
</dbReference>
<reference evidence="1 2" key="1">
    <citation type="submission" date="2020-01" db="EMBL/GenBank/DDBJ databases">
        <title>Genome sequence of a 1,3-propanediol producer, Clostridium butyricum S3.</title>
        <authorList>
            <person name="Zhou J."/>
        </authorList>
    </citation>
    <scope>NUCLEOTIDE SEQUENCE [LARGE SCALE GENOMIC DNA]</scope>
    <source>
        <strain evidence="1 2">S3</strain>
    </source>
</reference>
<dbReference type="EMBL" id="WOFV02000085">
    <property type="protein sequence ID" value="NAS19602.1"/>
    <property type="molecule type" value="Genomic_DNA"/>
</dbReference>
<comment type="caution">
    <text evidence="1">The sequence shown here is derived from an EMBL/GenBank/DDBJ whole genome shotgun (WGS) entry which is preliminary data.</text>
</comment>